<dbReference type="AlphaFoldDB" id="A0A855XJ09"/>
<protein>
    <submittedName>
        <fullName evidence="1">Uncharacterized protein</fullName>
    </submittedName>
</protein>
<comment type="caution">
    <text evidence="1">The sequence shown here is derived from an EMBL/GenBank/DDBJ whole genome shotgun (WGS) entry which is preliminary data.</text>
</comment>
<name>A0A855XJ09_LIMRT</name>
<gene>
    <name evidence="1" type="ORF">DKZ22_01725</name>
</gene>
<accession>A0A855XJ09</accession>
<sequence length="77" mass="8666">MKLNNDEQVLYDFLVTFGKGVGSIGYPIAILATWTSGDEENDIVVYPHKQEVINAYCSLDGLDKPLYEAIKEIKGWK</sequence>
<organism evidence="1 2">
    <name type="scientific">Limosilactobacillus reuteri</name>
    <name type="common">Lactobacillus reuteri</name>
    <dbReference type="NCBI Taxonomy" id="1598"/>
    <lineage>
        <taxon>Bacteria</taxon>
        <taxon>Bacillati</taxon>
        <taxon>Bacillota</taxon>
        <taxon>Bacilli</taxon>
        <taxon>Lactobacillales</taxon>
        <taxon>Lactobacillaceae</taxon>
        <taxon>Limosilactobacillus</taxon>
    </lineage>
</organism>
<evidence type="ECO:0000313" key="2">
    <source>
        <dbReference type="Proteomes" id="UP000245980"/>
    </source>
</evidence>
<dbReference type="Proteomes" id="UP000245980">
    <property type="component" value="Unassembled WGS sequence"/>
</dbReference>
<dbReference type="EMBL" id="QGHT01000004">
    <property type="protein sequence ID" value="PWT43091.1"/>
    <property type="molecule type" value="Genomic_DNA"/>
</dbReference>
<evidence type="ECO:0000313" key="1">
    <source>
        <dbReference type="EMBL" id="PWT43091.1"/>
    </source>
</evidence>
<reference evidence="1 2" key="1">
    <citation type="journal article" date="2018" name="Front. Microbiol.">
        <title>Comparative Genomics of the Herbivore Gut Symbiont Lactobacillus reuteri Reveals Genetic Diversity and Lifestyle Adaptation.</title>
        <authorList>
            <person name="Zhao J."/>
        </authorList>
    </citation>
    <scope>NUCLEOTIDE SEQUENCE [LARGE SCALE GENOMIC DNA]</scope>
    <source>
        <strain evidence="1 2">LR10</strain>
    </source>
</reference>
<dbReference type="RefSeq" id="WP_109883216.1">
    <property type="nucleotide sequence ID" value="NZ_QGHP01000003.1"/>
</dbReference>
<proteinExistence type="predicted"/>